<dbReference type="Ensembl" id="ENSPRET00000014871.1">
    <property type="protein sequence ID" value="ENSPREP00000014720.1"/>
    <property type="gene ID" value="ENSPREG00000009945.1"/>
</dbReference>
<keyword evidence="4" id="KW-1185">Reference proteome</keyword>
<evidence type="ECO:0000259" key="2">
    <source>
        <dbReference type="Pfam" id="PF00089"/>
    </source>
</evidence>
<dbReference type="SUPFAM" id="SSF50494">
    <property type="entry name" value="Trypsin-like serine proteases"/>
    <property type="match status" value="1"/>
</dbReference>
<dbReference type="Gene3D" id="2.40.10.10">
    <property type="entry name" value="Trypsin-like serine proteases"/>
    <property type="match status" value="1"/>
</dbReference>
<reference evidence="3" key="3">
    <citation type="submission" date="2025-09" db="UniProtKB">
        <authorList>
            <consortium name="Ensembl"/>
        </authorList>
    </citation>
    <scope>IDENTIFICATION</scope>
    <source>
        <strain evidence="3">Guanapo</strain>
    </source>
</reference>
<dbReference type="InterPro" id="IPR043504">
    <property type="entry name" value="Peptidase_S1_PA_chymotrypsin"/>
</dbReference>
<dbReference type="STRING" id="8081.ENSPREP00000014720"/>
<dbReference type="GO" id="GO:0004252">
    <property type="term" value="F:serine-type endopeptidase activity"/>
    <property type="evidence" value="ECO:0007669"/>
    <property type="project" value="InterPro"/>
</dbReference>
<keyword evidence="1" id="KW-1015">Disulfide bond</keyword>
<dbReference type="InterPro" id="IPR001254">
    <property type="entry name" value="Trypsin_dom"/>
</dbReference>
<dbReference type="PANTHER" id="PTHR24252">
    <property type="entry name" value="ACROSIN-RELATED"/>
    <property type="match status" value="1"/>
</dbReference>
<sequence>SSRIIGGLDANLGRWPWQASLHQNGFSFCGGTLINNQWVLTAAHSCRDGLRSIEYMPSVTGGLPGSLNFLKANQMLGYLFNMWWDHTHSKQCVMKAFGHMGLLNRLWLLNYLTGHKRCAQCGCQTSSYMDIFREVPQGSILGHML</sequence>
<organism evidence="3 4">
    <name type="scientific">Poecilia reticulata</name>
    <name type="common">Guppy</name>
    <name type="synonym">Acanthophacelus reticulatus</name>
    <dbReference type="NCBI Taxonomy" id="8081"/>
    <lineage>
        <taxon>Eukaryota</taxon>
        <taxon>Metazoa</taxon>
        <taxon>Chordata</taxon>
        <taxon>Craniata</taxon>
        <taxon>Vertebrata</taxon>
        <taxon>Euteleostomi</taxon>
        <taxon>Actinopterygii</taxon>
        <taxon>Neopterygii</taxon>
        <taxon>Teleostei</taxon>
        <taxon>Neoteleostei</taxon>
        <taxon>Acanthomorphata</taxon>
        <taxon>Ovalentaria</taxon>
        <taxon>Atherinomorphae</taxon>
        <taxon>Cyprinodontiformes</taxon>
        <taxon>Poeciliidae</taxon>
        <taxon>Poeciliinae</taxon>
        <taxon>Poecilia</taxon>
    </lineage>
</organism>
<feature type="domain" description="Peptidase S1" evidence="2">
    <location>
        <begin position="4"/>
        <end position="48"/>
    </location>
</feature>
<dbReference type="AlphaFoldDB" id="A0A3P9NYS5"/>
<evidence type="ECO:0000313" key="4">
    <source>
        <dbReference type="Proteomes" id="UP000242638"/>
    </source>
</evidence>
<evidence type="ECO:0000256" key="1">
    <source>
        <dbReference type="ARBA" id="ARBA00023157"/>
    </source>
</evidence>
<reference evidence="3" key="2">
    <citation type="submission" date="2025-08" db="UniProtKB">
        <authorList>
            <consortium name="Ensembl"/>
        </authorList>
    </citation>
    <scope>IDENTIFICATION</scope>
    <source>
        <strain evidence="3">Guanapo</strain>
    </source>
</reference>
<protein>
    <recommendedName>
        <fullName evidence="2">Peptidase S1 domain-containing protein</fullName>
    </recommendedName>
</protein>
<dbReference type="InterPro" id="IPR009003">
    <property type="entry name" value="Peptidase_S1_PA"/>
</dbReference>
<proteinExistence type="predicted"/>
<dbReference type="Proteomes" id="UP000242638">
    <property type="component" value="Unassembled WGS sequence"/>
</dbReference>
<dbReference type="GO" id="GO:0006508">
    <property type="term" value="P:proteolysis"/>
    <property type="evidence" value="ECO:0007669"/>
    <property type="project" value="InterPro"/>
</dbReference>
<dbReference type="Pfam" id="PF00089">
    <property type="entry name" value="Trypsin"/>
    <property type="match status" value="1"/>
</dbReference>
<dbReference type="PANTHER" id="PTHR24252:SF7">
    <property type="entry name" value="HYALIN"/>
    <property type="match status" value="1"/>
</dbReference>
<name>A0A3P9NYS5_POERE</name>
<accession>A0A3P9NYS5</accession>
<evidence type="ECO:0000313" key="3">
    <source>
        <dbReference type="Ensembl" id="ENSPREP00000014720.1"/>
    </source>
</evidence>
<reference evidence="4" key="1">
    <citation type="submission" date="2013-11" db="EMBL/GenBank/DDBJ databases">
        <title>The genomic landscape of the Guanapo guppy.</title>
        <authorList>
            <person name="Kuenstner A."/>
            <person name="Dreyer C."/>
        </authorList>
    </citation>
    <scope>NUCLEOTIDE SEQUENCE</scope>
    <source>
        <strain evidence="4">Guanapo</strain>
    </source>
</reference>